<protein>
    <recommendedName>
        <fullName evidence="2">Nephrocystin 3-like N-terminal domain-containing protein</fullName>
    </recommendedName>
</protein>
<proteinExistence type="predicted"/>
<evidence type="ECO:0000313" key="3">
    <source>
        <dbReference type="EMBL" id="PMD15051.1"/>
    </source>
</evidence>
<dbReference type="SUPFAM" id="SSF53474">
    <property type="entry name" value="alpha/beta-Hydrolases"/>
    <property type="match status" value="1"/>
</dbReference>
<dbReference type="SMART" id="SM00248">
    <property type="entry name" value="ANK"/>
    <property type="match status" value="7"/>
</dbReference>
<keyword evidence="4" id="KW-1185">Reference proteome</keyword>
<accession>A0A2J6PLZ2</accession>
<dbReference type="EMBL" id="KZ613516">
    <property type="protein sequence ID" value="PMD15051.1"/>
    <property type="molecule type" value="Genomic_DNA"/>
</dbReference>
<dbReference type="Pfam" id="PF12796">
    <property type="entry name" value="Ank_2"/>
    <property type="match status" value="2"/>
</dbReference>
<sequence length="1224" mass="137503">MIPASGLTVLADPDRASLDIVFVHGFNGHPERTWTHKEGDAKHVNRGDDMDSLGPPSKIRKLNPFSNSLQNDGSVRAPVYWPRDLIPETVPNARVLTYGYDTHIRHWLGPPISKNTVYDISWDFLVALEAERRLDPLRPILFVAHSLGGIVVKEMLRRSNSCLLVQSHLHQIFDSTIGIMFFGTPHNGADPLGFLQHVAENVAKAAGFSANKQIVDTLLPSAERLRELRDEFGPMAHQQGWIIHSFQEQVGVKLLSGHKVVEDVSSYLNFPAIETTQHIGRDHMGMCRFTGLGDVEYRKVAAALCRMAGAVSTMHRIGETASLSDDQRQTLLDSLKFDQIDARHMTIKKGHAKTCKWLSTTPEYIQWLDAAKLGEHHGFLWIKGKPGTGKSTLMKYAHAQAKRTFKNRIVISFFFNARGEDLEKSTFGMYRSLLWQLLEQLPELQRVFDTLGTAVLKNNGSYQWSSETLKELFQNAIQQLGHRSLTCFIDALDECEERQIRDMVSFFEQIGDLVISNNIRFQVCFSSRHYPHITINKGVHLVLEGQEGHNQDITNYLDSELKIGHGKLAEEIRGEIQNKACGIFMWVVLVVEIMNKEHDGGRVHVLRKRLRDIPADLHELLRQILIRDCYNREELLLCMQWILFAKRPLRPEEFYYAVLSGVEASEIGPWNSEDITMEVIKKFILSSSKGLAEVTKSKDPTVQFIHESVTDFLVKENGLVGLFPDLKRNFPGQSHEQLKYCCLNYMGIDFSTPLQLGEDLPKASSGEGREMRELTGKLFPFFEYAVNFVLHHADVAEGLGISQTDFIQEFPLAIWINANNLIEKHDIRRYTLKASRLYILAATNSSNLIRMHPTNVTNGSYLSIEEERYGLPLFAARATGSNKALRAFIDLGIENHITSCKFRDIYNDFCSQGNSRGSLGRDFSFSKRKSILAHLTENGDSMLLAFLIELGTTLTDEKNKLGRTPFSLAAGLSHQDVVALLLENSTIDVNSRDNGGRTPLSWAAQTGRTAVVELFLQCDRVEVNSRDNNGWSPLCWAAQYGKVAVVHLFLRCDRVEVNSRDNAGRSPLSWAAQSGSVVVVQALLECDRVEVNSRDNAGRSPLSWAAAQSGSVVVVQALLECDRVEVDSRDNNGRTPLWYAVNDLDFRFKLENENAASLLLATGKVDPFAKDKDGISPLSLAESIKLALVAMSDPLDYLDSRPMAWTKIVESMHSCIEKAKVNDA</sequence>
<dbReference type="AlphaFoldDB" id="A0A2J6PLZ2"/>
<dbReference type="PANTHER" id="PTHR10039">
    <property type="entry name" value="AMELOGENIN"/>
    <property type="match status" value="1"/>
</dbReference>
<dbReference type="Proteomes" id="UP000235672">
    <property type="component" value="Unassembled WGS sequence"/>
</dbReference>
<dbReference type="Gene3D" id="3.40.50.300">
    <property type="entry name" value="P-loop containing nucleotide triphosphate hydrolases"/>
    <property type="match status" value="1"/>
</dbReference>
<dbReference type="Pfam" id="PF24883">
    <property type="entry name" value="NPHP3_N"/>
    <property type="match status" value="1"/>
</dbReference>
<reference evidence="3 4" key="1">
    <citation type="submission" date="2016-05" db="EMBL/GenBank/DDBJ databases">
        <title>A degradative enzymes factory behind the ericoid mycorrhizal symbiosis.</title>
        <authorList>
            <consortium name="DOE Joint Genome Institute"/>
            <person name="Martino E."/>
            <person name="Morin E."/>
            <person name="Grelet G."/>
            <person name="Kuo A."/>
            <person name="Kohler A."/>
            <person name="Daghino S."/>
            <person name="Barry K."/>
            <person name="Choi C."/>
            <person name="Cichocki N."/>
            <person name="Clum A."/>
            <person name="Copeland A."/>
            <person name="Hainaut M."/>
            <person name="Haridas S."/>
            <person name="Labutti K."/>
            <person name="Lindquist E."/>
            <person name="Lipzen A."/>
            <person name="Khouja H.-R."/>
            <person name="Murat C."/>
            <person name="Ohm R."/>
            <person name="Olson A."/>
            <person name="Spatafora J."/>
            <person name="Veneault-Fourrey C."/>
            <person name="Henrissat B."/>
            <person name="Grigoriev I."/>
            <person name="Martin F."/>
            <person name="Perotto S."/>
        </authorList>
    </citation>
    <scope>NUCLEOTIDE SEQUENCE [LARGE SCALE GENOMIC DNA]</scope>
    <source>
        <strain evidence="3 4">UAMH 7357</strain>
    </source>
</reference>
<dbReference type="OrthoDB" id="194358at2759"/>
<dbReference type="SUPFAM" id="SSF52540">
    <property type="entry name" value="P-loop containing nucleoside triphosphate hydrolases"/>
    <property type="match status" value="1"/>
</dbReference>
<dbReference type="PANTHER" id="PTHR10039:SF5">
    <property type="entry name" value="NACHT DOMAIN-CONTAINING PROTEIN"/>
    <property type="match status" value="1"/>
</dbReference>
<evidence type="ECO:0000256" key="1">
    <source>
        <dbReference type="ARBA" id="ARBA00022737"/>
    </source>
</evidence>
<evidence type="ECO:0000259" key="2">
    <source>
        <dbReference type="Pfam" id="PF24883"/>
    </source>
</evidence>
<dbReference type="InterPro" id="IPR056884">
    <property type="entry name" value="NPHP3-like_N"/>
</dbReference>
<dbReference type="STRING" id="1745343.A0A2J6PLZ2"/>
<keyword evidence="1" id="KW-0677">Repeat</keyword>
<feature type="domain" description="Nephrocystin 3-like N-terminal" evidence="2">
    <location>
        <begin position="354"/>
        <end position="528"/>
    </location>
</feature>
<organism evidence="3 4">
    <name type="scientific">Hyaloscypha hepaticicola</name>
    <dbReference type="NCBI Taxonomy" id="2082293"/>
    <lineage>
        <taxon>Eukaryota</taxon>
        <taxon>Fungi</taxon>
        <taxon>Dikarya</taxon>
        <taxon>Ascomycota</taxon>
        <taxon>Pezizomycotina</taxon>
        <taxon>Leotiomycetes</taxon>
        <taxon>Helotiales</taxon>
        <taxon>Hyaloscyphaceae</taxon>
        <taxon>Hyaloscypha</taxon>
    </lineage>
</organism>
<dbReference type="Gene3D" id="3.40.50.1820">
    <property type="entry name" value="alpha/beta hydrolase"/>
    <property type="match status" value="1"/>
</dbReference>
<dbReference type="SUPFAM" id="SSF48403">
    <property type="entry name" value="Ankyrin repeat"/>
    <property type="match status" value="1"/>
</dbReference>
<evidence type="ECO:0000313" key="4">
    <source>
        <dbReference type="Proteomes" id="UP000235672"/>
    </source>
</evidence>
<dbReference type="InterPro" id="IPR002110">
    <property type="entry name" value="Ankyrin_rpt"/>
</dbReference>
<gene>
    <name evidence="3" type="ORF">NA56DRAFT_356146</name>
</gene>
<dbReference type="Gene3D" id="1.25.40.20">
    <property type="entry name" value="Ankyrin repeat-containing domain"/>
    <property type="match status" value="2"/>
</dbReference>
<dbReference type="InterPro" id="IPR027417">
    <property type="entry name" value="P-loop_NTPase"/>
</dbReference>
<dbReference type="Pfam" id="PF00023">
    <property type="entry name" value="Ank"/>
    <property type="match status" value="1"/>
</dbReference>
<name>A0A2J6PLZ2_9HELO</name>
<dbReference type="InterPro" id="IPR036770">
    <property type="entry name" value="Ankyrin_rpt-contain_sf"/>
</dbReference>
<dbReference type="InterPro" id="IPR029058">
    <property type="entry name" value="AB_hydrolase_fold"/>
</dbReference>